<feature type="domain" description="Aminotransferase class I/classII large" evidence="6">
    <location>
        <begin position="30"/>
        <end position="379"/>
    </location>
</feature>
<proteinExistence type="inferred from homology"/>
<evidence type="ECO:0000256" key="4">
    <source>
        <dbReference type="ARBA" id="ARBA00022679"/>
    </source>
</evidence>
<accession>A0A956RPA6</accession>
<dbReference type="GO" id="GO:0030170">
    <property type="term" value="F:pyridoxal phosphate binding"/>
    <property type="evidence" value="ECO:0007669"/>
    <property type="project" value="InterPro"/>
</dbReference>
<protein>
    <submittedName>
        <fullName evidence="7">Pyridoxal phosphate-dependent aminotransferase</fullName>
    </submittedName>
</protein>
<dbReference type="PANTHER" id="PTHR46383:SF1">
    <property type="entry name" value="ASPARTATE AMINOTRANSFERASE"/>
    <property type="match status" value="1"/>
</dbReference>
<comment type="cofactor">
    <cofactor evidence="1">
        <name>pyridoxal 5'-phosphate</name>
        <dbReference type="ChEBI" id="CHEBI:597326"/>
    </cofactor>
</comment>
<dbReference type="Gene3D" id="3.40.640.10">
    <property type="entry name" value="Type I PLP-dependent aspartate aminotransferase-like (Major domain)"/>
    <property type="match status" value="1"/>
</dbReference>
<evidence type="ECO:0000256" key="2">
    <source>
        <dbReference type="ARBA" id="ARBA00007441"/>
    </source>
</evidence>
<dbReference type="InterPro" id="IPR004839">
    <property type="entry name" value="Aminotransferase_I/II_large"/>
</dbReference>
<evidence type="ECO:0000259" key="6">
    <source>
        <dbReference type="Pfam" id="PF00155"/>
    </source>
</evidence>
<gene>
    <name evidence="7" type="ORF">KC729_06280</name>
</gene>
<dbReference type="EMBL" id="JAGQHR010000137">
    <property type="protein sequence ID" value="MCA9727272.1"/>
    <property type="molecule type" value="Genomic_DNA"/>
</dbReference>
<comment type="caution">
    <text evidence="7">The sequence shown here is derived from an EMBL/GenBank/DDBJ whole genome shotgun (WGS) entry which is preliminary data.</text>
</comment>
<dbReference type="InterPro" id="IPR015421">
    <property type="entry name" value="PyrdxlP-dep_Trfase_major"/>
</dbReference>
<evidence type="ECO:0000256" key="1">
    <source>
        <dbReference type="ARBA" id="ARBA00001933"/>
    </source>
</evidence>
<dbReference type="Pfam" id="PF00155">
    <property type="entry name" value="Aminotran_1_2"/>
    <property type="match status" value="1"/>
</dbReference>
<reference evidence="7" key="1">
    <citation type="submission" date="2020-04" db="EMBL/GenBank/DDBJ databases">
        <authorList>
            <person name="Zhang T."/>
        </authorList>
    </citation>
    <scope>NUCLEOTIDE SEQUENCE</scope>
    <source>
        <strain evidence="7">HKST-UBA01</strain>
    </source>
</reference>
<dbReference type="SUPFAM" id="SSF53383">
    <property type="entry name" value="PLP-dependent transferases"/>
    <property type="match status" value="1"/>
</dbReference>
<evidence type="ECO:0000256" key="5">
    <source>
        <dbReference type="ARBA" id="ARBA00022898"/>
    </source>
</evidence>
<keyword evidence="5" id="KW-0663">Pyridoxal phosphate</keyword>
<dbReference type="Gene3D" id="3.90.1150.10">
    <property type="entry name" value="Aspartate Aminotransferase, domain 1"/>
    <property type="match status" value="1"/>
</dbReference>
<reference evidence="7" key="2">
    <citation type="journal article" date="2021" name="Microbiome">
        <title>Successional dynamics and alternative stable states in a saline activated sludge microbial community over 9 years.</title>
        <authorList>
            <person name="Wang Y."/>
            <person name="Ye J."/>
            <person name="Ju F."/>
            <person name="Liu L."/>
            <person name="Boyd J.A."/>
            <person name="Deng Y."/>
            <person name="Parks D.H."/>
            <person name="Jiang X."/>
            <person name="Yin X."/>
            <person name="Woodcroft B.J."/>
            <person name="Tyson G.W."/>
            <person name="Hugenholtz P."/>
            <person name="Polz M.F."/>
            <person name="Zhang T."/>
        </authorList>
    </citation>
    <scope>NUCLEOTIDE SEQUENCE</scope>
    <source>
        <strain evidence="7">HKST-UBA01</strain>
    </source>
</reference>
<dbReference type="GO" id="GO:0006520">
    <property type="term" value="P:amino acid metabolic process"/>
    <property type="evidence" value="ECO:0007669"/>
    <property type="project" value="InterPro"/>
</dbReference>
<dbReference type="PANTHER" id="PTHR46383">
    <property type="entry name" value="ASPARTATE AMINOTRANSFERASE"/>
    <property type="match status" value="1"/>
</dbReference>
<dbReference type="InterPro" id="IPR050596">
    <property type="entry name" value="AspAT/PAT-like"/>
</dbReference>
<evidence type="ECO:0000313" key="7">
    <source>
        <dbReference type="EMBL" id="MCA9727272.1"/>
    </source>
</evidence>
<name>A0A956RPA6_UNCEI</name>
<organism evidence="7 8">
    <name type="scientific">Eiseniibacteriota bacterium</name>
    <dbReference type="NCBI Taxonomy" id="2212470"/>
    <lineage>
        <taxon>Bacteria</taxon>
        <taxon>Candidatus Eiseniibacteriota</taxon>
    </lineage>
</organism>
<sequence length="391" mass="43051">MYAKRMERLGTETAFEVLARARELEKQGRDIVHLEIGEPDFDTPRFIGDAAVEALRDGYTHYGPSAGLPEVREVFADYIARTRGLSCGGEHVVVTPGAKPIIFFTMLACVEEGDEVIYPDPGFPIYESMVHFLGARPVPLKIREENGFSVDLDELRSLLTDRTRFLILNSPANPTGGVLERDAVEAIAEMVRDRNLWVLSDEIYSRILYEGTHQSIASLPGMQEKTIILDGHSKTYAMTGWRLGYGVMPTGLAAHVTRLMTNSNSCTNVFVQRAGMKAIQGPQGEVDTMVAEFRRRRDVIVDGLNAIPGMRCLSPKGAFYAFPSVKDLPLDSKTLARDLLDQGGVAVLSGTAFGAGGEGFLRFSYANSVDNIQKALGRISEFLQSRKLAPR</sequence>
<comment type="similarity">
    <text evidence="2">Belongs to the class-I pyridoxal-phosphate-dependent aminotransferase family.</text>
</comment>
<dbReference type="InterPro" id="IPR015422">
    <property type="entry name" value="PyrdxlP-dep_Trfase_small"/>
</dbReference>
<dbReference type="Proteomes" id="UP000697710">
    <property type="component" value="Unassembled WGS sequence"/>
</dbReference>
<keyword evidence="3 7" id="KW-0032">Aminotransferase</keyword>
<dbReference type="InterPro" id="IPR015424">
    <property type="entry name" value="PyrdxlP-dep_Trfase"/>
</dbReference>
<evidence type="ECO:0000313" key="8">
    <source>
        <dbReference type="Proteomes" id="UP000697710"/>
    </source>
</evidence>
<dbReference type="CDD" id="cd00609">
    <property type="entry name" value="AAT_like"/>
    <property type="match status" value="1"/>
</dbReference>
<dbReference type="AlphaFoldDB" id="A0A956RPA6"/>
<keyword evidence="4" id="KW-0808">Transferase</keyword>
<dbReference type="GO" id="GO:0008483">
    <property type="term" value="F:transaminase activity"/>
    <property type="evidence" value="ECO:0007669"/>
    <property type="project" value="UniProtKB-KW"/>
</dbReference>
<evidence type="ECO:0000256" key="3">
    <source>
        <dbReference type="ARBA" id="ARBA00022576"/>
    </source>
</evidence>
<dbReference type="FunFam" id="3.40.640.10:FF:000033">
    <property type="entry name" value="Aspartate aminotransferase"/>
    <property type="match status" value="1"/>
</dbReference>